<keyword evidence="5" id="KW-1003">Cell membrane</keyword>
<dbReference type="InterPro" id="IPR044527">
    <property type="entry name" value="NrtA/CpmA_ABC-bd_dom"/>
</dbReference>
<name>A0ABT6HRV1_9ACTN</name>
<comment type="similarity">
    <text evidence="3">Belongs to the bacterial solute-binding protein SsuA/TauA family.</text>
</comment>
<evidence type="ECO:0000256" key="4">
    <source>
        <dbReference type="ARBA" id="ARBA00022448"/>
    </source>
</evidence>
<keyword evidence="11" id="KW-1185">Reference proteome</keyword>
<keyword evidence="4" id="KW-0813">Transport</keyword>
<keyword evidence="8" id="KW-0472">Membrane</keyword>
<proteinExistence type="inferred from homology"/>
<evidence type="ECO:0000313" key="10">
    <source>
        <dbReference type="EMBL" id="MDH2391051.1"/>
    </source>
</evidence>
<dbReference type="PANTHER" id="PTHR30024">
    <property type="entry name" value="ALIPHATIC SULFONATES-BINDING PROTEIN-RELATED"/>
    <property type="match status" value="1"/>
</dbReference>
<evidence type="ECO:0000256" key="3">
    <source>
        <dbReference type="ARBA" id="ARBA00010742"/>
    </source>
</evidence>
<evidence type="ECO:0000256" key="7">
    <source>
        <dbReference type="ARBA" id="ARBA00022729"/>
    </source>
</evidence>
<organism evidence="10 11">
    <name type="scientific">Streptomyces chengmaiensis</name>
    <dbReference type="NCBI Taxonomy" id="3040919"/>
    <lineage>
        <taxon>Bacteria</taxon>
        <taxon>Bacillati</taxon>
        <taxon>Actinomycetota</taxon>
        <taxon>Actinomycetes</taxon>
        <taxon>Kitasatosporales</taxon>
        <taxon>Streptomycetaceae</taxon>
        <taxon>Streptomyces</taxon>
    </lineage>
</organism>
<dbReference type="RefSeq" id="WP_279929766.1">
    <property type="nucleotide sequence ID" value="NZ_JARWBG010000023.1"/>
</dbReference>
<accession>A0ABT6HRV1</accession>
<evidence type="ECO:0000256" key="1">
    <source>
        <dbReference type="ARBA" id="ARBA00004418"/>
    </source>
</evidence>
<evidence type="ECO:0000313" key="11">
    <source>
        <dbReference type="Proteomes" id="UP001223144"/>
    </source>
</evidence>
<sequence>MPAPRTSPRRTRTRTVALRRALAFAAALPLLAAALTACGYGSQAQQNDDAVPVARGKKLSADTVRIGYFPNLTHATALVGDQEGFFQKELGGTRVSTASFNAGPSEIEALNAGSLDIGFIGPSPAINGYTKAKGRNLRIVAGAASGGVKLVVDPEKIRTPGDVKGKRIATPQLGNTQDVAFLDWIAQQGWKVDPQSGKGDVSVLRTDNKVTPDAFASGSVDGAWVPEPTASQLVAKGAKVLLDEASLWPGKKFTITNVIVSQKFLDKHPDVVEAVLRGAVKTNEWINANPEKAKRSANARLAKLTGKPLPAEVIDPAWPSIRFTDDPLAATLRAQAGHAVQAGLLDETALAEITGIYDLGPLNKVLAAEGRPAVADDGLGVGRR</sequence>
<keyword evidence="7 9" id="KW-0732">Signal</keyword>
<protein>
    <submittedName>
        <fullName evidence="10">ABC transporter substrate-binding protein</fullName>
    </submittedName>
</protein>
<comment type="caution">
    <text evidence="10">The sequence shown here is derived from an EMBL/GenBank/DDBJ whole genome shotgun (WGS) entry which is preliminary data.</text>
</comment>
<dbReference type="CDD" id="cd13553">
    <property type="entry name" value="PBP2_NrtA_CpmA_like"/>
    <property type="match status" value="1"/>
</dbReference>
<dbReference type="Proteomes" id="UP001223144">
    <property type="component" value="Unassembled WGS sequence"/>
</dbReference>
<dbReference type="Pfam" id="PF13379">
    <property type="entry name" value="NMT1_2"/>
    <property type="match status" value="1"/>
</dbReference>
<dbReference type="EMBL" id="JARWBG010000023">
    <property type="protein sequence ID" value="MDH2391051.1"/>
    <property type="molecule type" value="Genomic_DNA"/>
</dbReference>
<evidence type="ECO:0000256" key="8">
    <source>
        <dbReference type="ARBA" id="ARBA00023136"/>
    </source>
</evidence>
<dbReference type="PANTHER" id="PTHR30024:SF47">
    <property type="entry name" value="TAURINE-BINDING PERIPLASMIC PROTEIN"/>
    <property type="match status" value="1"/>
</dbReference>
<keyword evidence="6" id="KW-0997">Cell inner membrane</keyword>
<feature type="signal peptide" evidence="9">
    <location>
        <begin position="1"/>
        <end position="32"/>
    </location>
</feature>
<evidence type="ECO:0000256" key="6">
    <source>
        <dbReference type="ARBA" id="ARBA00022519"/>
    </source>
</evidence>
<gene>
    <name evidence="10" type="ORF">QCN29_20100</name>
</gene>
<dbReference type="InterPro" id="IPR010067">
    <property type="entry name" value="ABC_SsuA_sub-bd"/>
</dbReference>
<dbReference type="NCBIfam" id="TIGR01728">
    <property type="entry name" value="SsuA_fam"/>
    <property type="match status" value="1"/>
</dbReference>
<evidence type="ECO:0000256" key="9">
    <source>
        <dbReference type="SAM" id="SignalP"/>
    </source>
</evidence>
<reference evidence="10 11" key="1">
    <citation type="submission" date="2023-04" db="EMBL/GenBank/DDBJ databases">
        <title>Streptomyces chengmaiensis sp. nov. isolated from the stem of mangrove plant in Hainan.</title>
        <authorList>
            <person name="Huang X."/>
            <person name="Zhou S."/>
            <person name="Chu X."/>
            <person name="Xie Y."/>
            <person name="Lin Y."/>
        </authorList>
    </citation>
    <scope>NUCLEOTIDE SEQUENCE [LARGE SCALE GENOMIC DNA]</scope>
    <source>
        <strain evidence="10 11">HNM0663</strain>
    </source>
</reference>
<comment type="subcellular location">
    <subcellularLocation>
        <location evidence="2">Cell inner membrane</location>
    </subcellularLocation>
    <subcellularLocation>
        <location evidence="1">Periplasm</location>
    </subcellularLocation>
</comment>
<evidence type="ECO:0000256" key="5">
    <source>
        <dbReference type="ARBA" id="ARBA00022475"/>
    </source>
</evidence>
<feature type="chain" id="PRO_5045722556" evidence="9">
    <location>
        <begin position="33"/>
        <end position="384"/>
    </location>
</feature>
<dbReference type="SUPFAM" id="SSF53850">
    <property type="entry name" value="Periplasmic binding protein-like II"/>
    <property type="match status" value="1"/>
</dbReference>
<dbReference type="Gene3D" id="3.40.190.10">
    <property type="entry name" value="Periplasmic binding protein-like II"/>
    <property type="match status" value="2"/>
</dbReference>
<evidence type="ECO:0000256" key="2">
    <source>
        <dbReference type="ARBA" id="ARBA00004533"/>
    </source>
</evidence>